<sequence length="96" mass="9950">MNHLKGSPGRCREALIAYLAALATGIVLVILGVSPSAVITVALGVSVLFEKFSASQREGSRPNTLNQTSPAAPRPAGELTEVNEVTDDDSGDSKQS</sequence>
<keyword evidence="2" id="KW-1133">Transmembrane helix</keyword>
<evidence type="ECO:0000256" key="2">
    <source>
        <dbReference type="SAM" id="Phobius"/>
    </source>
</evidence>
<keyword evidence="4" id="KW-1185">Reference proteome</keyword>
<feature type="region of interest" description="Disordered" evidence="1">
    <location>
        <begin position="54"/>
        <end position="96"/>
    </location>
</feature>
<protein>
    <submittedName>
        <fullName evidence="3">Uncharacterized protein</fullName>
    </submittedName>
</protein>
<accession>A0ABZ1TR21</accession>
<feature type="compositionally biased region" description="Polar residues" evidence="1">
    <location>
        <begin position="54"/>
        <end position="70"/>
    </location>
</feature>
<keyword evidence="2" id="KW-0472">Membrane</keyword>
<reference evidence="3" key="1">
    <citation type="submission" date="2022-10" db="EMBL/GenBank/DDBJ databases">
        <title>The complete genomes of actinobacterial strains from the NBC collection.</title>
        <authorList>
            <person name="Joergensen T.S."/>
            <person name="Alvarez Arevalo M."/>
            <person name="Sterndorff E.B."/>
            <person name="Faurdal D."/>
            <person name="Vuksanovic O."/>
            <person name="Mourched A.-S."/>
            <person name="Charusanti P."/>
            <person name="Shaw S."/>
            <person name="Blin K."/>
            <person name="Weber T."/>
        </authorList>
    </citation>
    <scope>NUCLEOTIDE SEQUENCE</scope>
    <source>
        <strain evidence="3">NBC_00248</strain>
        <plasmid evidence="3">unnamed1</plasmid>
    </source>
</reference>
<evidence type="ECO:0000313" key="4">
    <source>
        <dbReference type="Proteomes" id="UP001432039"/>
    </source>
</evidence>
<dbReference type="RefSeq" id="WP_328966249.1">
    <property type="nucleotide sequence ID" value="NZ_CP108091.1"/>
</dbReference>
<name>A0ABZ1TR21_STRVG</name>
<keyword evidence="2" id="KW-0812">Transmembrane</keyword>
<keyword evidence="3" id="KW-0614">Plasmid</keyword>
<geneLocation type="plasmid" evidence="3 4">
    <name>unnamed1</name>
</geneLocation>
<gene>
    <name evidence="3" type="ORF">OG517_43580</name>
</gene>
<evidence type="ECO:0000256" key="1">
    <source>
        <dbReference type="SAM" id="MobiDB-lite"/>
    </source>
</evidence>
<feature type="transmembrane region" description="Helical" evidence="2">
    <location>
        <begin position="16"/>
        <end position="49"/>
    </location>
</feature>
<dbReference type="Proteomes" id="UP001432039">
    <property type="component" value="Plasmid unnamed1"/>
</dbReference>
<proteinExistence type="predicted"/>
<organism evidence="3 4">
    <name type="scientific">Streptomyces virginiae</name>
    <name type="common">Streptomyces cinnamonensis</name>
    <dbReference type="NCBI Taxonomy" id="1961"/>
    <lineage>
        <taxon>Bacteria</taxon>
        <taxon>Bacillati</taxon>
        <taxon>Actinomycetota</taxon>
        <taxon>Actinomycetes</taxon>
        <taxon>Kitasatosporales</taxon>
        <taxon>Streptomycetaceae</taxon>
        <taxon>Streptomyces</taxon>
    </lineage>
</organism>
<evidence type="ECO:0000313" key="3">
    <source>
        <dbReference type="EMBL" id="WUQ18305.1"/>
    </source>
</evidence>
<dbReference type="EMBL" id="CP108091">
    <property type="protein sequence ID" value="WUQ18305.1"/>
    <property type="molecule type" value="Genomic_DNA"/>
</dbReference>